<dbReference type="Pfam" id="PF21089">
    <property type="entry name" value="PKS_DH_N"/>
    <property type="match status" value="1"/>
</dbReference>
<evidence type="ECO:0000256" key="2">
    <source>
        <dbReference type="ARBA" id="ARBA00022553"/>
    </source>
</evidence>
<dbReference type="InterPro" id="IPR036736">
    <property type="entry name" value="ACP-like_sf"/>
</dbReference>
<dbReference type="InterPro" id="IPR020806">
    <property type="entry name" value="PKS_PP-bd"/>
</dbReference>
<dbReference type="PROSITE" id="PS50075">
    <property type="entry name" value="CARRIER"/>
    <property type="match status" value="1"/>
</dbReference>
<dbReference type="SUPFAM" id="SSF55048">
    <property type="entry name" value="Probable ACP-binding domain of malonyl-CoA ACP transacylase"/>
    <property type="match status" value="1"/>
</dbReference>
<protein>
    <recommendedName>
        <fullName evidence="5">6-methylsalicylic acid synthase</fullName>
        <ecNumber evidence="5">2.3.1.165</ecNumber>
    </recommendedName>
</protein>
<evidence type="ECO:0000259" key="9">
    <source>
        <dbReference type="PROSITE" id="PS52019"/>
    </source>
</evidence>
<dbReference type="SMART" id="SM00822">
    <property type="entry name" value="PKS_KR"/>
    <property type="match status" value="1"/>
</dbReference>
<dbReference type="Pfam" id="PF00698">
    <property type="entry name" value="Acyl_transf_1"/>
    <property type="match status" value="1"/>
</dbReference>
<dbReference type="Pfam" id="PF08659">
    <property type="entry name" value="KR"/>
    <property type="match status" value="1"/>
</dbReference>
<evidence type="ECO:0000313" key="10">
    <source>
        <dbReference type="EMBL" id="AAX35547.1"/>
    </source>
</evidence>
<dbReference type="InterPro" id="IPR014031">
    <property type="entry name" value="Ketoacyl_synth_C"/>
</dbReference>
<dbReference type="Gene3D" id="3.40.366.10">
    <property type="entry name" value="Malonyl-Coenzyme A Acyl Carrier Protein, domain 2"/>
    <property type="match status" value="1"/>
</dbReference>
<evidence type="ECO:0000256" key="4">
    <source>
        <dbReference type="ARBA" id="ARBA00023268"/>
    </source>
</evidence>
<dbReference type="Gene3D" id="3.10.129.110">
    <property type="entry name" value="Polyketide synthase dehydratase"/>
    <property type="match status" value="1"/>
</dbReference>
<dbReference type="PROSITE" id="PS52004">
    <property type="entry name" value="KS3_2"/>
    <property type="match status" value="1"/>
</dbReference>
<dbReference type="InterPro" id="IPR057326">
    <property type="entry name" value="KR_dom"/>
</dbReference>
<dbReference type="SMART" id="SM00826">
    <property type="entry name" value="PKS_DH"/>
    <property type="match status" value="1"/>
</dbReference>
<dbReference type="InterPro" id="IPR014030">
    <property type="entry name" value="Ketoacyl_synth_N"/>
</dbReference>
<dbReference type="PANTHER" id="PTHR43775:SF22">
    <property type="entry name" value="SYNTHASE, PUTATIVE (JCVI)-RELATED"/>
    <property type="match status" value="1"/>
</dbReference>
<dbReference type="Gene3D" id="3.40.50.720">
    <property type="entry name" value="NAD(P)-binding Rossmann-like Domain"/>
    <property type="match status" value="1"/>
</dbReference>
<dbReference type="GO" id="GO:0004315">
    <property type="term" value="F:3-oxoacyl-[acyl-carrier-protein] synthase activity"/>
    <property type="evidence" value="ECO:0007669"/>
    <property type="project" value="InterPro"/>
</dbReference>
<keyword evidence="4" id="KW-0511">Multifunctional enzyme</keyword>
<evidence type="ECO:0000259" key="8">
    <source>
        <dbReference type="PROSITE" id="PS52004"/>
    </source>
</evidence>
<dbReference type="InterPro" id="IPR018201">
    <property type="entry name" value="Ketoacyl_synth_AS"/>
</dbReference>
<keyword evidence="3" id="KW-0808">Transferase</keyword>
<dbReference type="InterPro" id="IPR006162">
    <property type="entry name" value="Ppantetheine_attach_site"/>
</dbReference>
<evidence type="ECO:0000256" key="3">
    <source>
        <dbReference type="ARBA" id="ARBA00022679"/>
    </source>
</evidence>
<dbReference type="SUPFAM" id="SSF51735">
    <property type="entry name" value="NAD(P)-binding Rossmann-fold domains"/>
    <property type="match status" value="2"/>
</dbReference>
<feature type="active site" description="Proton acceptor; for dehydratase activity" evidence="6">
    <location>
        <position position="965"/>
    </location>
</feature>
<dbReference type="SUPFAM" id="SSF52151">
    <property type="entry name" value="FabD/lysophospholipase-like"/>
    <property type="match status" value="1"/>
</dbReference>
<dbReference type="GO" id="GO:0031177">
    <property type="term" value="F:phosphopantetheine binding"/>
    <property type="evidence" value="ECO:0007669"/>
    <property type="project" value="InterPro"/>
</dbReference>
<dbReference type="Pfam" id="PF16197">
    <property type="entry name" value="KAsynt_C_assoc"/>
    <property type="match status" value="1"/>
</dbReference>
<dbReference type="GO" id="GO:0004312">
    <property type="term" value="F:fatty acid synthase activity"/>
    <property type="evidence" value="ECO:0007669"/>
    <property type="project" value="TreeGrafter"/>
</dbReference>
<dbReference type="SMART" id="SM00827">
    <property type="entry name" value="PKS_AT"/>
    <property type="match status" value="1"/>
</dbReference>
<dbReference type="InterPro" id="IPR049900">
    <property type="entry name" value="PKS_mFAS_DH"/>
</dbReference>
<dbReference type="InterPro" id="IPR020841">
    <property type="entry name" value="PKS_Beta-ketoAc_synthase_dom"/>
</dbReference>
<dbReference type="Gene3D" id="1.10.1200.10">
    <property type="entry name" value="ACP-like"/>
    <property type="match status" value="1"/>
</dbReference>
<evidence type="ECO:0000256" key="1">
    <source>
        <dbReference type="ARBA" id="ARBA00022450"/>
    </source>
</evidence>
<dbReference type="SMART" id="SM00825">
    <property type="entry name" value="PKS_KS"/>
    <property type="match status" value="1"/>
</dbReference>
<dbReference type="Pfam" id="PF00550">
    <property type="entry name" value="PP-binding"/>
    <property type="match status" value="1"/>
</dbReference>
<evidence type="ECO:0000256" key="6">
    <source>
        <dbReference type="PROSITE-ProRule" id="PRU01363"/>
    </source>
</evidence>
<dbReference type="Pfam" id="PF02801">
    <property type="entry name" value="Ketoacyl-synt_C"/>
    <property type="match status" value="1"/>
</dbReference>
<gene>
    <name evidence="10" type="primary">pks2</name>
</gene>
<organism evidence="10">
    <name type="scientific">Glarea lozoyensis</name>
    <dbReference type="NCBI Taxonomy" id="101852"/>
    <lineage>
        <taxon>Eukaryota</taxon>
        <taxon>Fungi</taxon>
        <taxon>Dikarya</taxon>
        <taxon>Ascomycota</taxon>
        <taxon>Pezizomycotina</taxon>
        <taxon>Leotiomycetes</taxon>
        <taxon>Helotiales</taxon>
        <taxon>Helotiaceae</taxon>
        <taxon>Glarea</taxon>
    </lineage>
</organism>
<dbReference type="InterPro" id="IPR050091">
    <property type="entry name" value="PKS_NRPS_Biosynth_Enz"/>
</dbReference>
<dbReference type="InterPro" id="IPR016036">
    <property type="entry name" value="Malonyl_transacylase_ACP-bd"/>
</dbReference>
<dbReference type="PROSITE" id="PS00012">
    <property type="entry name" value="PHOSPHOPANTETHEINE"/>
    <property type="match status" value="1"/>
</dbReference>
<dbReference type="InterPro" id="IPR016035">
    <property type="entry name" value="Acyl_Trfase/lysoPLipase"/>
</dbReference>
<dbReference type="PROSITE" id="PS00606">
    <property type="entry name" value="KS3_1"/>
    <property type="match status" value="1"/>
</dbReference>
<keyword evidence="2" id="KW-0597">Phosphoprotein</keyword>
<dbReference type="InterPro" id="IPR016039">
    <property type="entry name" value="Thiolase-like"/>
</dbReference>
<sequence>MSPFLEAEPTEHESSDMSVLSKWTASSSPSVSGKSEIDEIVVVGMACRVAGGNDTPEKFWESIMNKTVSSGEIPAMRWEPYYRRDSRNAKILDDTTSKGYFLKNLEDFDSTFFGISPKEALLMDPQQRISLEVTWEALEDAGIPPQSLAGTNAAVYMGVNSDDYSKLLLEDLPGVEAWMGIGTAYCGVPNRISYLLDLRGPSTAVDAACASSLVAIHHGRQSLLTKETDVAIVGGVNALCGPGLTRVLDKAGAISKDGTCRSFDNDANGYGRGEGASVIILKRMSDALRNHDRILAVVKGSAVGQDGRTNGIMAPNGLAQEAVARSALVNVDPKTIQYVEAHATSTSVGDPVEITAMSHIYGANREGNAPCYIGSVKPNVGHLEAGAGAVGFMKAVLALNKGVIPPQANLQKLNEKIDWATSGIRVPFEATSWPEVSQPRRAAICSYGYGGSVSHAVIEAYQAGARDVEEADIDDDGPKILLISAPQEKRLSGYAKALGEWMASSQGTKFSVSSIASTLAVRRGHHDCRAGFLVSSHEETLDLAGRLEKGLTSPDIATGRVLGKDENNGAVWLFSGHGAQWLEMGVELLAKESLFRETIQDLESVIQDEAGFSAIHALQTSDFETSDKIQVLTYVMQIGLATLLRSKGARPSAVIGHSVGEIAASVITGALTPYEGALVVCRRSVLYREVMGKGAMVLVNIPFAEMLTTLEARSDITASINSSPSSCVVSGSIEAINRWSAIWEERGIKIFKVKSDVPFHSPLLNCLATSLYTSLVTALAPRTPFIPLYSTATENPREPVPRDASYWVRNMVRPVLLTSAVEAAAKDGYRVYLEVSTHPVITHSVNETLMDMDIEDAVVIPTLLRNKPTRKALLKSLMMMWLKGVTINWKLHFGGVAWAHEVPKTEWKHQSFWKPIGTGSTDTSTMVHEVTSHTLLGQRTSVAGEKITVFTSKLDNDTKPFPGNHPLHGTEIIPAAVLFNTFLHATGTKSLTNVNLRVPVAISAPRDIQVLVQGTEVRLMSRLVQEGEEKEGDRLASWVTHTTASTVAEPASDIPAYGADINIPSIRARIGTELKTSFSIDYLSGVGVPAMGFPWAVTRHVGNTKEMLVLVDVSPETANDATLPWSATSWAPIFDAATSIGSTLFYETPRLRMPAQVGSTSVRDGAVPPKKAYIYVQEASSTSTLAVDVTITNEAGMALAKFTSMRFSEIEGTPGARKDNIDGLVHQLAWPVARLSEVPSLLKHVVLVGDEDHAFMEPYLRQLSKRRVKTTCVGSAQSLSVESNSEGTVILYLPSRVASIDDVPEAANRFCKDLLDIVKYAAANETNTRVFAVTDEALHGTSCSSLAHAPLLGLSRIIAAEQPSLWGALIDVDCETFPFHVVKNMSGADVVKVEDSIPRVGRLRAMPQNKSYPSNQSAKLQPRPDGTYIISGGLGALGLEVASFLVERGARRIVLLSRRALPPRKDWNVAIEPEKGIIGNIQALEMVGATVYCLALDLSAANASVILSEKLDLLSLPPVVGVVHAAGVVGDELVLSTTPTAFNRVLAPKVAGAITLHKAFPPTSVDFFMLFSSCGQLFGFPGQASYASGNAFLDGLAEHRRARGDNAIALQWTSWRGLGMAATTQASADFIEAELEGKGITSISRDEAFLAWDHVAKFDIAHAVILRTRTLDATEVLPADILTEIAVRRAPSTPSPVESVPAPAPALPPPGPDRTVYLTAQIAGCVATVLQLPDVSDVDPRVALPELGMDSVMTVALRKQLQMTLGVRVPPTLVWGHPTVGHLVRWFAGKV</sequence>
<dbReference type="Gene3D" id="3.40.47.10">
    <property type="match status" value="1"/>
</dbReference>
<dbReference type="InterPro" id="IPR009081">
    <property type="entry name" value="PP-bd_ACP"/>
</dbReference>
<dbReference type="OMA" id="SWVTHTT"/>
<feature type="region of interest" description="C-terminal hotdog fold" evidence="6">
    <location>
        <begin position="1071"/>
        <end position="1216"/>
    </location>
</feature>
<keyword evidence="1" id="KW-0596">Phosphopantetheine</keyword>
<dbReference type="InterPro" id="IPR049552">
    <property type="entry name" value="PKS_DH_N"/>
</dbReference>
<dbReference type="Pfam" id="PF00109">
    <property type="entry name" value="ketoacyl-synt"/>
    <property type="match status" value="1"/>
</dbReference>
<dbReference type="SUPFAM" id="SSF53901">
    <property type="entry name" value="Thiolase-like"/>
    <property type="match status" value="1"/>
</dbReference>
<dbReference type="GO" id="GO:0044550">
    <property type="term" value="P:secondary metabolite biosynthetic process"/>
    <property type="evidence" value="ECO:0007669"/>
    <property type="project" value="UniProtKB-ARBA"/>
</dbReference>
<dbReference type="PROSITE" id="PS52019">
    <property type="entry name" value="PKS_MFAS_DH"/>
    <property type="match status" value="1"/>
</dbReference>
<dbReference type="EC" id="2.3.1.165" evidence="5"/>
<dbReference type="SMART" id="SM00823">
    <property type="entry name" value="PKS_PP"/>
    <property type="match status" value="1"/>
</dbReference>
<feature type="domain" description="Carrier" evidence="7">
    <location>
        <begin position="1716"/>
        <end position="1791"/>
    </location>
</feature>
<dbReference type="InterPro" id="IPR036291">
    <property type="entry name" value="NAD(P)-bd_dom_sf"/>
</dbReference>
<accession>Q58K76</accession>
<feature type="region of interest" description="N-terminal hotdog fold" evidence="6">
    <location>
        <begin position="933"/>
        <end position="1053"/>
    </location>
</feature>
<dbReference type="InterPro" id="IPR013968">
    <property type="entry name" value="PKS_KR"/>
</dbReference>
<dbReference type="BRENDA" id="2.3.1.165">
    <property type="organism ID" value="7689"/>
</dbReference>
<evidence type="ECO:0000259" key="7">
    <source>
        <dbReference type="PROSITE" id="PS50075"/>
    </source>
</evidence>
<dbReference type="PANTHER" id="PTHR43775">
    <property type="entry name" value="FATTY ACID SYNTHASE"/>
    <property type="match status" value="1"/>
</dbReference>
<reference evidence="10" key="1">
    <citation type="journal article" date="2005" name="Mol. Genet. Genomics">
        <title>A gene (pks2) encoding a putative 6-methylsalicylic acid synthase from Glarea lozoyensis.</title>
        <authorList>
            <person name="Lu P."/>
            <person name="Zhang A."/>
            <person name="Dennis L.M."/>
            <person name="Dahl-Roshak A.M."/>
            <person name="Xia Y.Q."/>
            <person name="Arison B."/>
            <person name="An Z."/>
            <person name="Tkacz J.S."/>
        </authorList>
    </citation>
    <scope>NUCLEOTIDE SEQUENCE</scope>
    <source>
        <strain evidence="10">ATCC 20868</strain>
    </source>
</reference>
<feature type="domain" description="PKS/mFAS DH" evidence="9">
    <location>
        <begin position="933"/>
        <end position="1216"/>
    </location>
</feature>
<dbReference type="InterPro" id="IPR001227">
    <property type="entry name" value="Ac_transferase_dom_sf"/>
</dbReference>
<dbReference type="InterPro" id="IPR020807">
    <property type="entry name" value="PKS_DH"/>
</dbReference>
<dbReference type="SUPFAM" id="SSF47336">
    <property type="entry name" value="ACP-like"/>
    <property type="match status" value="1"/>
</dbReference>
<dbReference type="GO" id="GO:0050641">
    <property type="term" value="F:6-methylsalicylic acid synthase activity"/>
    <property type="evidence" value="ECO:0007669"/>
    <property type="project" value="UniProtKB-EC"/>
</dbReference>
<proteinExistence type="predicted"/>
<dbReference type="InterPro" id="IPR014043">
    <property type="entry name" value="Acyl_transferase_dom"/>
</dbReference>
<dbReference type="InterPro" id="IPR032821">
    <property type="entry name" value="PKS_assoc"/>
</dbReference>
<evidence type="ECO:0000256" key="5">
    <source>
        <dbReference type="ARBA" id="ARBA00038879"/>
    </source>
</evidence>
<name>Q58K76_GLALO</name>
<dbReference type="CDD" id="cd00833">
    <property type="entry name" value="PKS"/>
    <property type="match status" value="1"/>
</dbReference>
<dbReference type="EMBL" id="AY941322">
    <property type="protein sequence ID" value="AAX35547.1"/>
    <property type="molecule type" value="Genomic_DNA"/>
</dbReference>
<dbReference type="GO" id="GO:0006633">
    <property type="term" value="P:fatty acid biosynthetic process"/>
    <property type="evidence" value="ECO:0007669"/>
    <property type="project" value="InterPro"/>
</dbReference>
<feature type="domain" description="Ketosynthase family 3 (KS3)" evidence="8">
    <location>
        <begin position="37"/>
        <end position="460"/>
    </location>
</feature>
<feature type="active site" description="Proton donor; for dehydratase activity" evidence="6">
    <location>
        <position position="1135"/>
    </location>
</feature>
<dbReference type="Gene3D" id="3.30.70.3290">
    <property type="match status" value="1"/>
</dbReference>
<dbReference type="CDD" id="cd05274">
    <property type="entry name" value="KR_FAS_SDR_x"/>
    <property type="match status" value="1"/>
</dbReference>
<dbReference type="SMART" id="SM01294">
    <property type="entry name" value="PKS_PP_betabranch"/>
    <property type="match status" value="1"/>
</dbReference>
<dbReference type="InterPro" id="IPR042104">
    <property type="entry name" value="PKS_dehydratase_sf"/>
</dbReference>